<name>A0A1F6M4N9_9BACT</name>
<dbReference type="EMBL" id="MFPX01000015">
    <property type="protein sequence ID" value="OGH66576.1"/>
    <property type="molecule type" value="Genomic_DNA"/>
</dbReference>
<dbReference type="AlphaFoldDB" id="A0A1F6M4N9"/>
<evidence type="ECO:0000259" key="2">
    <source>
        <dbReference type="Pfam" id="PF01471"/>
    </source>
</evidence>
<feature type="chain" id="PRO_5009525539" description="Peptidoglycan binding-like domain-containing protein" evidence="1">
    <location>
        <begin position="30"/>
        <end position="261"/>
    </location>
</feature>
<dbReference type="SUPFAM" id="SSF47090">
    <property type="entry name" value="PGBD-like"/>
    <property type="match status" value="1"/>
</dbReference>
<evidence type="ECO:0000313" key="3">
    <source>
        <dbReference type="EMBL" id="OGH66576.1"/>
    </source>
</evidence>
<gene>
    <name evidence="3" type="ORF">A3B90_00895</name>
</gene>
<accession>A0A1F6M4N9</accession>
<proteinExistence type="predicted"/>
<dbReference type="Gene3D" id="1.10.101.10">
    <property type="entry name" value="PGBD-like superfamily/PGBD"/>
    <property type="match status" value="1"/>
</dbReference>
<organism evidence="3 4">
    <name type="scientific">Candidatus Magasanikbacteria bacterium RIFCSPHIGHO2_02_FULL_41_13</name>
    <dbReference type="NCBI Taxonomy" id="1798676"/>
    <lineage>
        <taxon>Bacteria</taxon>
        <taxon>Candidatus Magasanikiibacteriota</taxon>
    </lineage>
</organism>
<dbReference type="Proteomes" id="UP000178742">
    <property type="component" value="Unassembled WGS sequence"/>
</dbReference>
<dbReference type="InterPro" id="IPR036365">
    <property type="entry name" value="PGBD-like_sf"/>
</dbReference>
<dbReference type="InterPro" id="IPR036366">
    <property type="entry name" value="PGBDSf"/>
</dbReference>
<dbReference type="Pfam" id="PF01471">
    <property type="entry name" value="PG_binding_1"/>
    <property type="match status" value="1"/>
</dbReference>
<reference evidence="3 4" key="1">
    <citation type="journal article" date="2016" name="Nat. Commun.">
        <title>Thousands of microbial genomes shed light on interconnected biogeochemical processes in an aquifer system.</title>
        <authorList>
            <person name="Anantharaman K."/>
            <person name="Brown C.T."/>
            <person name="Hug L.A."/>
            <person name="Sharon I."/>
            <person name="Castelle C.J."/>
            <person name="Probst A.J."/>
            <person name="Thomas B.C."/>
            <person name="Singh A."/>
            <person name="Wilkins M.J."/>
            <person name="Karaoz U."/>
            <person name="Brodie E.L."/>
            <person name="Williams K.H."/>
            <person name="Hubbard S.S."/>
            <person name="Banfield J.F."/>
        </authorList>
    </citation>
    <scope>NUCLEOTIDE SEQUENCE [LARGE SCALE GENOMIC DNA]</scope>
</reference>
<evidence type="ECO:0000256" key="1">
    <source>
        <dbReference type="SAM" id="SignalP"/>
    </source>
</evidence>
<feature type="domain" description="Peptidoglycan binding-like" evidence="2">
    <location>
        <begin position="152"/>
        <end position="189"/>
    </location>
</feature>
<sequence length="261" mass="27979">MKISLKNIFYIFSLAVLASSVFFCAPAFAQDEAPLLPVEESVDLTLDVLTPEPLVNEADVDSPLEPVLESEPLNTPVEVSVPATPVETSFSVYPVYPTGPRVIGKGPTGIPVPLASSTLSRQAAPTPEQAVLGEKILLLDTLIKETQKGNKSSKVVDLQNELKSLGFFPKNIASTGWYGPLTEAAVKKYLASKSGALKQVLGVKIVDIDDLIAKVHAGERSDNVKKLQNGLKDMGFFPKTIPSTAWYGPITKTAVEKYLGA</sequence>
<comment type="caution">
    <text evidence="3">The sequence shown here is derived from an EMBL/GenBank/DDBJ whole genome shotgun (WGS) entry which is preliminary data.</text>
</comment>
<keyword evidence="1" id="KW-0732">Signal</keyword>
<feature type="signal peptide" evidence="1">
    <location>
        <begin position="1"/>
        <end position="29"/>
    </location>
</feature>
<dbReference type="InterPro" id="IPR002477">
    <property type="entry name" value="Peptidoglycan-bd-like"/>
</dbReference>
<dbReference type="STRING" id="1798676.A3B90_00895"/>
<evidence type="ECO:0000313" key="4">
    <source>
        <dbReference type="Proteomes" id="UP000178742"/>
    </source>
</evidence>
<protein>
    <recommendedName>
        <fullName evidence="2">Peptidoglycan binding-like domain-containing protein</fullName>
    </recommendedName>
</protein>